<comment type="caution">
    <text evidence="8">The sequence shown here is derived from an EMBL/GenBank/DDBJ whole genome shotgun (WGS) entry which is preliminary data.</text>
</comment>
<dbReference type="Pfam" id="PF01494">
    <property type="entry name" value="FAD_binding_3"/>
    <property type="match status" value="1"/>
</dbReference>
<dbReference type="InterPro" id="IPR050493">
    <property type="entry name" value="FAD-dep_Monooxygenase_BioMet"/>
</dbReference>
<dbReference type="PRINTS" id="PR00420">
    <property type="entry name" value="RNGMNOXGNASE"/>
</dbReference>
<protein>
    <recommendedName>
        <fullName evidence="7">FAD-binding domain-containing protein</fullName>
    </recommendedName>
</protein>
<dbReference type="InterPro" id="IPR036188">
    <property type="entry name" value="FAD/NAD-bd_sf"/>
</dbReference>
<dbReference type="Proteomes" id="UP001305779">
    <property type="component" value="Unassembled WGS sequence"/>
</dbReference>
<keyword evidence="4" id="KW-0560">Oxidoreductase</keyword>
<evidence type="ECO:0000256" key="3">
    <source>
        <dbReference type="ARBA" id="ARBA00022827"/>
    </source>
</evidence>
<dbReference type="PANTHER" id="PTHR13789:SF306">
    <property type="entry name" value="HYDROXYLASE, PUTATIVE-RELATED"/>
    <property type="match status" value="1"/>
</dbReference>
<evidence type="ECO:0000313" key="8">
    <source>
        <dbReference type="EMBL" id="KAK4498765.1"/>
    </source>
</evidence>
<feature type="region of interest" description="Disordered" evidence="6">
    <location>
        <begin position="1"/>
        <end position="26"/>
    </location>
</feature>
<dbReference type="SUPFAM" id="SSF54373">
    <property type="entry name" value="FAD-linked reductases, C-terminal domain"/>
    <property type="match status" value="1"/>
</dbReference>
<dbReference type="SUPFAM" id="SSF51905">
    <property type="entry name" value="FAD/NAD(P)-binding domain"/>
    <property type="match status" value="1"/>
</dbReference>
<accession>A0ABR0EC90</accession>
<keyword evidence="2" id="KW-0285">Flavoprotein</keyword>
<dbReference type="EMBL" id="JAXOVC010000007">
    <property type="protein sequence ID" value="KAK4498765.1"/>
    <property type="molecule type" value="Genomic_DNA"/>
</dbReference>
<evidence type="ECO:0000313" key="9">
    <source>
        <dbReference type="Proteomes" id="UP001305779"/>
    </source>
</evidence>
<keyword evidence="3" id="KW-0274">FAD</keyword>
<evidence type="ECO:0000256" key="2">
    <source>
        <dbReference type="ARBA" id="ARBA00022630"/>
    </source>
</evidence>
<evidence type="ECO:0000256" key="4">
    <source>
        <dbReference type="ARBA" id="ARBA00023002"/>
    </source>
</evidence>
<dbReference type="PANTHER" id="PTHR13789">
    <property type="entry name" value="MONOOXYGENASE"/>
    <property type="match status" value="1"/>
</dbReference>
<feature type="compositionally biased region" description="Basic and acidic residues" evidence="6">
    <location>
        <begin position="12"/>
        <end position="21"/>
    </location>
</feature>
<organism evidence="8 9">
    <name type="scientific">Zasmidium cellare</name>
    <name type="common">Wine cellar mold</name>
    <name type="synonym">Racodium cellare</name>
    <dbReference type="NCBI Taxonomy" id="395010"/>
    <lineage>
        <taxon>Eukaryota</taxon>
        <taxon>Fungi</taxon>
        <taxon>Dikarya</taxon>
        <taxon>Ascomycota</taxon>
        <taxon>Pezizomycotina</taxon>
        <taxon>Dothideomycetes</taxon>
        <taxon>Dothideomycetidae</taxon>
        <taxon>Mycosphaerellales</taxon>
        <taxon>Mycosphaerellaceae</taxon>
        <taxon>Zasmidium</taxon>
    </lineage>
</organism>
<evidence type="ECO:0000256" key="6">
    <source>
        <dbReference type="SAM" id="MobiDB-lite"/>
    </source>
</evidence>
<keyword evidence="5" id="KW-0503">Monooxygenase</keyword>
<proteinExistence type="inferred from homology"/>
<evidence type="ECO:0000256" key="1">
    <source>
        <dbReference type="ARBA" id="ARBA00007992"/>
    </source>
</evidence>
<feature type="domain" description="FAD-binding" evidence="7">
    <location>
        <begin position="32"/>
        <end position="385"/>
    </location>
</feature>
<comment type="similarity">
    <text evidence="1">Belongs to the paxM FAD-dependent monooxygenase family.</text>
</comment>
<evidence type="ECO:0000256" key="5">
    <source>
        <dbReference type="ARBA" id="ARBA00023033"/>
    </source>
</evidence>
<gene>
    <name evidence="8" type="ORF">PRZ48_009275</name>
</gene>
<name>A0ABR0EC90_ZASCE</name>
<keyword evidence="9" id="KW-1185">Reference proteome</keyword>
<evidence type="ECO:0000259" key="7">
    <source>
        <dbReference type="Pfam" id="PF01494"/>
    </source>
</evidence>
<reference evidence="8 9" key="1">
    <citation type="journal article" date="2023" name="G3 (Bethesda)">
        <title>A chromosome-level genome assembly of Zasmidium syzygii isolated from banana leaves.</title>
        <authorList>
            <person name="van Westerhoven A.C."/>
            <person name="Mehrabi R."/>
            <person name="Talebi R."/>
            <person name="Steentjes M.B.F."/>
            <person name="Corcolon B."/>
            <person name="Chong P.A."/>
            <person name="Kema G.H.J."/>
            <person name="Seidl M.F."/>
        </authorList>
    </citation>
    <scope>NUCLEOTIDE SEQUENCE [LARGE SCALE GENOMIC DNA]</scope>
    <source>
        <strain evidence="8 9">P124</strain>
    </source>
</reference>
<dbReference type="InterPro" id="IPR002938">
    <property type="entry name" value="FAD-bd"/>
</dbReference>
<sequence>MPRIPCPSTAEEAARNERPSDYKPPSEAPIRLKVAVVGAGVGGLATAVALRRDGHEVHVSEDAPALNELGAGIQVPPNSLTIMHKWGMEEAIKAKSVEPKHLWWKRWQDGKIIANTRYKPEFEENFGVPYRVIHRSHLHEALHDKAVELGVKIHLGHTVASYDPERPSMRFTNGREVFPDLLVAADGLKSTARQVITGERISLRNHGFAAYRACVPVVEMKKNPLIAKSMDFESLCLWVGDQTHVMSYPIKNGEDWNLVITVPEQREPCQWSDHSKQSLSIMRSFYEGWDPTLIDILKLVKTTFKWPVQDIAPLPTYTAPSKRMLILGDAAHAMLPSMAAGASIAIEDAQALAQALHLIHSRRQLPEAITTWESVRIPRATAMQEASYRHMYTLHLPDGPQKRTRDRLMEKEVNDEHFIASPNQWSDPTTQRWAYLCDPAAEVRDAWEKREAGRDEYVVAKGEEIYSMISARL</sequence>
<dbReference type="Gene3D" id="3.50.50.60">
    <property type="entry name" value="FAD/NAD(P)-binding domain"/>
    <property type="match status" value="1"/>
</dbReference>